<dbReference type="InterPro" id="IPR001173">
    <property type="entry name" value="Glyco_trans_2-like"/>
</dbReference>
<dbReference type="Pfam" id="PF00535">
    <property type="entry name" value="Glycos_transf_2"/>
    <property type="match status" value="1"/>
</dbReference>
<reference evidence="2" key="1">
    <citation type="journal article" date="2019" name="Microb. Genom.">
        <title>Genomic epidemiology of severe community-onset Acinetobacter baumannii infection.</title>
        <authorList>
            <person name="Meumann E.M."/>
            <person name="Anstey N.M."/>
            <person name="Currie B.J."/>
            <person name="Piera K.A."/>
            <person name="Kenyon J.J."/>
            <person name="Hall R.M."/>
            <person name="Davis J.S."/>
            <person name="Sarovich D.S."/>
        </authorList>
    </citation>
    <scope>NUCLEOTIDE SEQUENCE</scope>
    <source>
        <strain evidence="2">MSHR_54</strain>
    </source>
</reference>
<dbReference type="AlphaFoldDB" id="A0A481WWA5"/>
<sequence>MEENSLLISVVIPMYNASNTIVDVLNSVKEQTLKCNYEVLVVNDGSKDNSKDIVEKYIAENKDFNVILIDKPNGGVSTARNAGLSQSKGDLIAFLDSDDKWFSNKLEKQLNLLNEHPEIDLLGCAFDGLYLENEPDGKLLKIEINNLIFKNYFQPSTVIMKRKVFKEVGYFDENQKYAEEGNYFIRIANKFNCFFCNMKVINYGDGKSGFGASGLSANLKEMHKGFIKNLKFAYKNNLITFNKYILARTIEQLKYIRRIVIVGLKK</sequence>
<gene>
    <name evidence="2" type="primary">gtr60</name>
</gene>
<name>A0A481WWA5_ACIBA</name>
<evidence type="ECO:0000259" key="1">
    <source>
        <dbReference type="Pfam" id="PF00535"/>
    </source>
</evidence>
<dbReference type="GO" id="GO:0016758">
    <property type="term" value="F:hexosyltransferase activity"/>
    <property type="evidence" value="ECO:0007669"/>
    <property type="project" value="UniProtKB-ARBA"/>
</dbReference>
<feature type="domain" description="Glycosyltransferase 2-like" evidence="1">
    <location>
        <begin position="9"/>
        <end position="123"/>
    </location>
</feature>
<accession>A0A481WWA5</accession>
<dbReference type="CDD" id="cd00761">
    <property type="entry name" value="Glyco_tranf_GTA_type"/>
    <property type="match status" value="1"/>
</dbReference>
<organism evidence="2">
    <name type="scientific">Acinetobacter baumannii</name>
    <dbReference type="NCBI Taxonomy" id="470"/>
    <lineage>
        <taxon>Bacteria</taxon>
        <taxon>Pseudomonadati</taxon>
        <taxon>Pseudomonadota</taxon>
        <taxon>Gammaproteobacteria</taxon>
        <taxon>Moraxellales</taxon>
        <taxon>Moraxellaceae</taxon>
        <taxon>Acinetobacter</taxon>
        <taxon>Acinetobacter calcoaceticus/baumannii complex</taxon>
    </lineage>
</organism>
<evidence type="ECO:0000313" key="2">
    <source>
        <dbReference type="EMBL" id="QBK17769.1"/>
    </source>
</evidence>
<dbReference type="RefSeq" id="WP_086263928.1">
    <property type="nucleotide sequence ID" value="NZ_JBNPBL010000008.1"/>
</dbReference>
<protein>
    <submittedName>
        <fullName evidence="2">Gtr60</fullName>
    </submittedName>
</protein>
<dbReference type="Gene3D" id="3.90.550.10">
    <property type="entry name" value="Spore Coat Polysaccharide Biosynthesis Protein SpsA, Chain A"/>
    <property type="match status" value="1"/>
</dbReference>
<dbReference type="SUPFAM" id="SSF53448">
    <property type="entry name" value="Nucleotide-diphospho-sugar transferases"/>
    <property type="match status" value="1"/>
</dbReference>
<proteinExistence type="predicted"/>
<dbReference type="PANTHER" id="PTHR22916:SF3">
    <property type="entry name" value="UDP-GLCNAC:BETAGAL BETA-1,3-N-ACETYLGLUCOSAMINYLTRANSFERASE-LIKE PROTEIN 1"/>
    <property type="match status" value="1"/>
</dbReference>
<dbReference type="InterPro" id="IPR029044">
    <property type="entry name" value="Nucleotide-diphossugar_trans"/>
</dbReference>
<dbReference type="PANTHER" id="PTHR22916">
    <property type="entry name" value="GLYCOSYLTRANSFERASE"/>
    <property type="match status" value="1"/>
</dbReference>
<dbReference type="EMBL" id="MK370027">
    <property type="protein sequence ID" value="QBK17769.1"/>
    <property type="molecule type" value="Genomic_DNA"/>
</dbReference>